<dbReference type="AlphaFoldDB" id="A0A564YE97"/>
<evidence type="ECO:0000313" key="2">
    <source>
        <dbReference type="EMBL" id="VUZ45605.1"/>
    </source>
</evidence>
<feature type="region of interest" description="Disordered" evidence="1">
    <location>
        <begin position="1"/>
        <end position="22"/>
    </location>
</feature>
<sequence length="143" mass="16541">MGMEQQKTTPHPGLNDRSPAEIHMGRKPKTTYKAFLPQDLTFHGSFSCVKKTHTISTGFYVRYHGPNDTWVEDIVRAQRGSMVFEWICVVKLGSVIGTISILDTKQNNRDCFDNNETSETQPNNQQNFRSERPRKPQKDLRWI</sequence>
<keyword evidence="3" id="KW-1185">Reference proteome</keyword>
<evidence type="ECO:0000313" key="3">
    <source>
        <dbReference type="Proteomes" id="UP000321570"/>
    </source>
</evidence>
<feature type="region of interest" description="Disordered" evidence="1">
    <location>
        <begin position="114"/>
        <end position="143"/>
    </location>
</feature>
<organism evidence="2 3">
    <name type="scientific">Hymenolepis diminuta</name>
    <name type="common">Rat tapeworm</name>
    <dbReference type="NCBI Taxonomy" id="6216"/>
    <lineage>
        <taxon>Eukaryota</taxon>
        <taxon>Metazoa</taxon>
        <taxon>Spiralia</taxon>
        <taxon>Lophotrochozoa</taxon>
        <taxon>Platyhelminthes</taxon>
        <taxon>Cestoda</taxon>
        <taxon>Eucestoda</taxon>
        <taxon>Cyclophyllidea</taxon>
        <taxon>Hymenolepididae</taxon>
        <taxon>Hymenolepis</taxon>
    </lineage>
</organism>
<dbReference type="EMBL" id="CABIJS010000177">
    <property type="protein sequence ID" value="VUZ45605.1"/>
    <property type="molecule type" value="Genomic_DNA"/>
</dbReference>
<name>A0A564YE97_HYMDI</name>
<accession>A0A564YE97</accession>
<dbReference type="Proteomes" id="UP000321570">
    <property type="component" value="Unassembled WGS sequence"/>
</dbReference>
<feature type="compositionally biased region" description="Basic and acidic residues" evidence="1">
    <location>
        <begin position="129"/>
        <end position="143"/>
    </location>
</feature>
<reference evidence="2 3" key="1">
    <citation type="submission" date="2019-07" db="EMBL/GenBank/DDBJ databases">
        <authorList>
            <person name="Jastrzebski P J."/>
            <person name="Paukszto L."/>
            <person name="Jastrzebski P J."/>
        </authorList>
    </citation>
    <scope>NUCLEOTIDE SEQUENCE [LARGE SCALE GENOMIC DNA]</scope>
    <source>
        <strain evidence="2 3">WMS-il1</strain>
    </source>
</reference>
<feature type="compositionally biased region" description="Polar residues" evidence="1">
    <location>
        <begin position="114"/>
        <end position="128"/>
    </location>
</feature>
<protein>
    <submittedName>
        <fullName evidence="2">Uncharacterized protein</fullName>
    </submittedName>
</protein>
<evidence type="ECO:0000256" key="1">
    <source>
        <dbReference type="SAM" id="MobiDB-lite"/>
    </source>
</evidence>
<proteinExistence type="predicted"/>
<gene>
    <name evidence="2" type="ORF">WMSIL1_LOCUS5547</name>
</gene>